<dbReference type="Pfam" id="PF07571">
    <property type="entry name" value="TAF6_C"/>
    <property type="match status" value="1"/>
</dbReference>
<dbReference type="AlphaFoldDB" id="A0A409WEV4"/>
<keyword evidence="3" id="KW-0805">Transcription regulation</keyword>
<keyword evidence="5" id="KW-0539">Nucleus</keyword>
<evidence type="ECO:0000256" key="5">
    <source>
        <dbReference type="ARBA" id="ARBA00023242"/>
    </source>
</evidence>
<protein>
    <recommendedName>
        <fullName evidence="6">TATA box binding protein associated factor (TAF) histone-like fold domain-containing protein</fullName>
    </recommendedName>
</protein>
<accession>A0A409WEV4</accession>
<keyword evidence="8" id="KW-1185">Reference proteome</keyword>
<dbReference type="GO" id="GO:0000124">
    <property type="term" value="C:SAGA complex"/>
    <property type="evidence" value="ECO:0007669"/>
    <property type="project" value="InterPro"/>
</dbReference>
<dbReference type="GO" id="GO:0016251">
    <property type="term" value="F:RNA polymerase II general transcription initiation factor activity"/>
    <property type="evidence" value="ECO:0007669"/>
    <property type="project" value="InterPro"/>
</dbReference>
<dbReference type="SUPFAM" id="SSF48371">
    <property type="entry name" value="ARM repeat"/>
    <property type="match status" value="1"/>
</dbReference>
<name>A0A409WEV4_PSICY</name>
<dbReference type="GO" id="GO:0003713">
    <property type="term" value="F:transcription coactivator activity"/>
    <property type="evidence" value="ECO:0007669"/>
    <property type="project" value="TreeGrafter"/>
</dbReference>
<dbReference type="EMBL" id="NHYD01003444">
    <property type="protein sequence ID" value="PPQ77078.1"/>
    <property type="molecule type" value="Genomic_DNA"/>
</dbReference>
<keyword evidence="4" id="KW-0804">Transcription</keyword>
<dbReference type="CDD" id="cd08050">
    <property type="entry name" value="TAF6C"/>
    <property type="match status" value="1"/>
</dbReference>
<gene>
    <name evidence="7" type="ORF">CVT25_014891</name>
</gene>
<dbReference type="InterPro" id="IPR046344">
    <property type="entry name" value="TAF6_C_sf"/>
</dbReference>
<dbReference type="InterPro" id="IPR009072">
    <property type="entry name" value="Histone-fold"/>
</dbReference>
<dbReference type="Gene3D" id="1.25.40.770">
    <property type="entry name" value="TAF6, C-terminal HEAT repeat domain"/>
    <property type="match status" value="1"/>
</dbReference>
<dbReference type="GO" id="GO:0051123">
    <property type="term" value="P:RNA polymerase II preinitiation complex assembly"/>
    <property type="evidence" value="ECO:0007669"/>
    <property type="project" value="TreeGrafter"/>
</dbReference>
<feature type="domain" description="TATA box binding protein associated factor (TAF) histone-like fold" evidence="6">
    <location>
        <begin position="5"/>
        <end position="64"/>
    </location>
</feature>
<evidence type="ECO:0000256" key="1">
    <source>
        <dbReference type="ARBA" id="ARBA00004123"/>
    </source>
</evidence>
<comment type="similarity">
    <text evidence="2">Belongs to the TAF6 family.</text>
</comment>
<dbReference type="InterPro" id="IPR016024">
    <property type="entry name" value="ARM-type_fold"/>
</dbReference>
<dbReference type="InterPro" id="IPR004823">
    <property type="entry name" value="TAF_TATA-bd_Histone-like_dom"/>
</dbReference>
<dbReference type="PANTHER" id="PTHR10221">
    <property type="entry name" value="TRANSCRIPTION INITIATION FACTOR TFIID SUBUNIT 6"/>
    <property type="match status" value="1"/>
</dbReference>
<organism evidence="7 8">
    <name type="scientific">Psilocybe cyanescens</name>
    <dbReference type="NCBI Taxonomy" id="93625"/>
    <lineage>
        <taxon>Eukaryota</taxon>
        <taxon>Fungi</taxon>
        <taxon>Dikarya</taxon>
        <taxon>Basidiomycota</taxon>
        <taxon>Agaricomycotina</taxon>
        <taxon>Agaricomycetes</taxon>
        <taxon>Agaricomycetidae</taxon>
        <taxon>Agaricales</taxon>
        <taxon>Agaricineae</taxon>
        <taxon>Strophariaceae</taxon>
        <taxon>Psilocybe</taxon>
    </lineage>
</organism>
<evidence type="ECO:0000256" key="4">
    <source>
        <dbReference type="ARBA" id="ARBA00023163"/>
    </source>
</evidence>
<dbReference type="Proteomes" id="UP000283269">
    <property type="component" value="Unassembled WGS sequence"/>
</dbReference>
<dbReference type="CDD" id="cd22931">
    <property type="entry name" value="HFD_TAF6"/>
    <property type="match status" value="1"/>
</dbReference>
<proteinExistence type="inferred from homology"/>
<dbReference type="InParanoid" id="A0A409WEV4"/>
<sequence>MQAPPPKPKDIADSLNIVISDSVASSLASDVEYRINQVIEEAARFMRHGRRTLMTTADIDQALRVLNIEPLYGHSPYNPATFRRALPFPQIPAAGPVYFPEDEEIDFDRVLREEKIALPKGVSWTAHWLAVEGVQPLTPENPPAIPRESDGDPLAKGELLRVTMNGIAPPTGLLVNGTAAGTGLGLDAAAAGAKKPGAGQQQNQQIVKQVLSRELQLYYARLTSSLLPPSADVHKRTAALASLRNDAGLQALLPYLVRWVGEGVVGVLKEDAPPESEGRVLEVLLDAIGAILDNSTLFVEPYLHQILPPILSILLHSSLPPSHATQLRTTASQTLSKLLTQHSTTYPSLSPRIMKTLLLALISPGKSTGTREGAIRGLVGVGKEAVRKGLVEGGGARVVGAEWEAGGGEQADQRPGHAHGLVNSVMDALRVLQPSSEDMSDSLDPARDADAEVLAKLHEVLGGFFASKVAVDGAWAREILGPLHSSSSSSS</sequence>
<dbReference type="PANTHER" id="PTHR10221:SF9">
    <property type="entry name" value="TRANSCRIPTION INITIATION FACTOR TFIID SUBUNIT 6"/>
    <property type="match status" value="1"/>
</dbReference>
<dbReference type="InterPro" id="IPR037796">
    <property type="entry name" value="TAF6"/>
</dbReference>
<reference evidence="7 8" key="1">
    <citation type="journal article" date="2018" name="Evol. Lett.">
        <title>Horizontal gene cluster transfer increased hallucinogenic mushroom diversity.</title>
        <authorList>
            <person name="Reynolds H.T."/>
            <person name="Vijayakumar V."/>
            <person name="Gluck-Thaler E."/>
            <person name="Korotkin H.B."/>
            <person name="Matheny P.B."/>
            <person name="Slot J.C."/>
        </authorList>
    </citation>
    <scope>NUCLEOTIDE SEQUENCE [LARGE SCALE GENOMIC DNA]</scope>
    <source>
        <strain evidence="7 8">2631</strain>
    </source>
</reference>
<evidence type="ECO:0000313" key="8">
    <source>
        <dbReference type="Proteomes" id="UP000283269"/>
    </source>
</evidence>
<dbReference type="SMART" id="SM00803">
    <property type="entry name" value="TAF"/>
    <property type="match status" value="1"/>
</dbReference>
<dbReference type="GO" id="GO:0046695">
    <property type="term" value="C:SLIK (SAGA-like) complex"/>
    <property type="evidence" value="ECO:0007669"/>
    <property type="project" value="InterPro"/>
</dbReference>
<evidence type="ECO:0000259" key="6">
    <source>
        <dbReference type="SMART" id="SM00803"/>
    </source>
</evidence>
<dbReference type="STRING" id="93625.A0A409WEV4"/>
<dbReference type="OrthoDB" id="361039at2759"/>
<comment type="subcellular location">
    <subcellularLocation>
        <location evidence="1">Nucleus</location>
    </subcellularLocation>
</comment>
<dbReference type="GO" id="GO:0046982">
    <property type="term" value="F:protein heterodimerization activity"/>
    <property type="evidence" value="ECO:0007669"/>
    <property type="project" value="InterPro"/>
</dbReference>
<dbReference type="SUPFAM" id="SSF47113">
    <property type="entry name" value="Histone-fold"/>
    <property type="match status" value="1"/>
</dbReference>
<dbReference type="FunCoup" id="A0A409WEV4">
    <property type="interactions" value="453"/>
</dbReference>
<dbReference type="Pfam" id="PF02969">
    <property type="entry name" value="TAF"/>
    <property type="match status" value="1"/>
</dbReference>
<dbReference type="GO" id="GO:0005669">
    <property type="term" value="C:transcription factor TFIID complex"/>
    <property type="evidence" value="ECO:0007669"/>
    <property type="project" value="InterPro"/>
</dbReference>
<comment type="caution">
    <text evidence="7">The sequence shown here is derived from an EMBL/GenBank/DDBJ whole genome shotgun (WGS) entry which is preliminary data.</text>
</comment>
<evidence type="ECO:0000256" key="3">
    <source>
        <dbReference type="ARBA" id="ARBA00023015"/>
    </source>
</evidence>
<evidence type="ECO:0000256" key="2">
    <source>
        <dbReference type="ARBA" id="ARBA00007688"/>
    </source>
</evidence>
<dbReference type="Gene3D" id="1.10.20.10">
    <property type="entry name" value="Histone, subunit A"/>
    <property type="match status" value="1"/>
</dbReference>
<evidence type="ECO:0000313" key="7">
    <source>
        <dbReference type="EMBL" id="PPQ77078.1"/>
    </source>
</evidence>
<dbReference type="InterPro" id="IPR011442">
    <property type="entry name" value="TAF6_C"/>
</dbReference>